<accession>A0ABS6U9X2</accession>
<keyword evidence="1" id="KW-0805">Transcription regulation</keyword>
<evidence type="ECO:0000256" key="1">
    <source>
        <dbReference type="ARBA" id="ARBA00023015"/>
    </source>
</evidence>
<proteinExistence type="predicted"/>
<dbReference type="EMBL" id="JADQDF010000001">
    <property type="protein sequence ID" value="MBW0129035.1"/>
    <property type="molecule type" value="Genomic_DNA"/>
</dbReference>
<gene>
    <name evidence="5" type="ORF">I4I82_15305</name>
</gene>
<name>A0ABS6U9X2_9PSEU</name>
<dbReference type="Proteomes" id="UP000694300">
    <property type="component" value="Unassembled WGS sequence"/>
</dbReference>
<keyword evidence="6" id="KW-1185">Reference proteome</keyword>
<dbReference type="PANTHER" id="PTHR44688:SF16">
    <property type="entry name" value="DNA-BINDING TRANSCRIPTIONAL ACTIVATOR DEVR_DOSR"/>
    <property type="match status" value="1"/>
</dbReference>
<evidence type="ECO:0000313" key="5">
    <source>
        <dbReference type="EMBL" id="MBW0129035.1"/>
    </source>
</evidence>
<evidence type="ECO:0000256" key="3">
    <source>
        <dbReference type="ARBA" id="ARBA00023163"/>
    </source>
</evidence>
<dbReference type="CDD" id="cd06170">
    <property type="entry name" value="LuxR_C_like"/>
    <property type="match status" value="1"/>
</dbReference>
<dbReference type="PROSITE" id="PS00622">
    <property type="entry name" value="HTH_LUXR_1"/>
    <property type="match status" value="1"/>
</dbReference>
<dbReference type="PANTHER" id="PTHR44688">
    <property type="entry name" value="DNA-BINDING TRANSCRIPTIONAL ACTIVATOR DEVR_DOSR"/>
    <property type="match status" value="1"/>
</dbReference>
<keyword evidence="3" id="KW-0804">Transcription</keyword>
<protein>
    <submittedName>
        <fullName evidence="5">Helix-turn-helix transcriptional regulator</fullName>
    </submittedName>
</protein>
<evidence type="ECO:0000256" key="2">
    <source>
        <dbReference type="ARBA" id="ARBA00023125"/>
    </source>
</evidence>
<evidence type="ECO:0000259" key="4">
    <source>
        <dbReference type="PROSITE" id="PS50043"/>
    </source>
</evidence>
<reference evidence="5 6" key="1">
    <citation type="submission" date="2020-11" db="EMBL/GenBank/DDBJ databases">
        <title>Pseudonocardia abyssalis sp. nov. and Pseudonocardia oceani sp. nov., description and phylogenomic analysis of two novel actinomycetes isolated from the deep Southern Ocean.</title>
        <authorList>
            <person name="Parra J."/>
        </authorList>
    </citation>
    <scope>NUCLEOTIDE SEQUENCE [LARGE SCALE GENOMIC DNA]</scope>
    <source>
        <strain evidence="6">KRD185</strain>
    </source>
</reference>
<dbReference type="PROSITE" id="PS50043">
    <property type="entry name" value="HTH_LUXR_2"/>
    <property type="match status" value="1"/>
</dbReference>
<organism evidence="5 6">
    <name type="scientific">Pseudonocardia oceani</name>
    <dbReference type="NCBI Taxonomy" id="2792013"/>
    <lineage>
        <taxon>Bacteria</taxon>
        <taxon>Bacillati</taxon>
        <taxon>Actinomycetota</taxon>
        <taxon>Actinomycetes</taxon>
        <taxon>Pseudonocardiales</taxon>
        <taxon>Pseudonocardiaceae</taxon>
        <taxon>Pseudonocardia</taxon>
    </lineage>
</organism>
<dbReference type="InterPro" id="IPR000792">
    <property type="entry name" value="Tscrpt_reg_LuxR_C"/>
</dbReference>
<comment type="caution">
    <text evidence="5">The sequence shown here is derived from an EMBL/GenBank/DDBJ whole genome shotgun (WGS) entry which is preliminary data.</text>
</comment>
<evidence type="ECO:0000313" key="6">
    <source>
        <dbReference type="Proteomes" id="UP000694300"/>
    </source>
</evidence>
<dbReference type="SMART" id="SM00421">
    <property type="entry name" value="HTH_LUXR"/>
    <property type="match status" value="1"/>
</dbReference>
<dbReference type="RefSeq" id="WP_218591698.1">
    <property type="nucleotide sequence ID" value="NZ_JADQDE010000105.1"/>
</dbReference>
<sequence length="319" mass="34075">MSQLRAARDLRAFLRRHGSRTAGSAAVVVEALQLIVPTDCLAVSAWDPAARRHRTLATSYPGTDTSFFDDEWHRDPLFQLPLRRREPVRIRDLTAGERHGAVFDRVIDPAGFREGVTQCLYASDGRYIGMVNANSQDAGTLDDDVVHLLDLVSPDLAAAIDPVPTPSPLTARLADGGVDRDIHGGVEGFLLAADGRTRPLSPGARPELVAALPPTGALPDGTTHLVLGTAVIALDTARSGDGTVVLHREVPPPDGLTVRELHVLALVAEGHGNIAIGRRCGISARTVATHVEHILRKTGARNRAEAASRAARLRLVVRA</sequence>
<keyword evidence="2" id="KW-0238">DNA-binding</keyword>
<feature type="domain" description="HTH luxR-type" evidence="4">
    <location>
        <begin position="249"/>
        <end position="314"/>
    </location>
</feature>
<dbReference type="Pfam" id="PF00196">
    <property type="entry name" value="GerE"/>
    <property type="match status" value="1"/>
</dbReference>